<protein>
    <submittedName>
        <fullName evidence="1">Uncharacterized protein</fullName>
    </submittedName>
</protein>
<keyword evidence="2" id="KW-1185">Reference proteome</keyword>
<evidence type="ECO:0000313" key="2">
    <source>
        <dbReference type="Proteomes" id="UP000198211"/>
    </source>
</evidence>
<dbReference type="AlphaFoldDB" id="A0A225V8A3"/>
<organism evidence="1 2">
    <name type="scientific">Phytophthora megakarya</name>
    <dbReference type="NCBI Taxonomy" id="4795"/>
    <lineage>
        <taxon>Eukaryota</taxon>
        <taxon>Sar</taxon>
        <taxon>Stramenopiles</taxon>
        <taxon>Oomycota</taxon>
        <taxon>Peronosporomycetes</taxon>
        <taxon>Peronosporales</taxon>
        <taxon>Peronosporaceae</taxon>
        <taxon>Phytophthora</taxon>
    </lineage>
</organism>
<accession>A0A225V8A3</accession>
<dbReference type="EMBL" id="NBNE01006925">
    <property type="protein sequence ID" value="OWZ01344.1"/>
    <property type="molecule type" value="Genomic_DNA"/>
</dbReference>
<gene>
    <name evidence="1" type="ORF">PHMEG_00027287</name>
</gene>
<proteinExistence type="predicted"/>
<sequence>MYRNDKPNQGGVAQPESSLGVQVTQAVLPVSLMPVNPDDVVMSESGQAIIRTGRGHLGGIPADEGLARAMTLQAPAFEAFETDIQKVAESVDQVRNDKPLRKVALLGDVRSVSGCSECHEIDTRYVARMESKQDTTQAQLNQHVDQALQVIQMLAARPGVFKGATIPNVGAPTAPARVSTGNAKAAPSEAASHEVARALKAAETQFEERWQRREVEAEKAKESWATNMQKSLNYLW</sequence>
<reference evidence="2" key="1">
    <citation type="submission" date="2017-03" db="EMBL/GenBank/DDBJ databases">
        <title>Phytopthora megakarya and P. palmivora, two closely related causual agents of cacao black pod achieved similar genome size and gene model numbers by different mechanisms.</title>
        <authorList>
            <person name="Ali S."/>
            <person name="Shao J."/>
            <person name="Larry D.J."/>
            <person name="Kronmiller B."/>
            <person name="Shen D."/>
            <person name="Strem M.D."/>
            <person name="Melnick R.L."/>
            <person name="Guiltinan M.J."/>
            <person name="Tyler B.M."/>
            <person name="Meinhardt L.W."/>
            <person name="Bailey B.A."/>
        </authorList>
    </citation>
    <scope>NUCLEOTIDE SEQUENCE [LARGE SCALE GENOMIC DNA]</scope>
    <source>
        <strain evidence="2">zdho120</strain>
    </source>
</reference>
<comment type="caution">
    <text evidence="1">The sequence shown here is derived from an EMBL/GenBank/DDBJ whole genome shotgun (WGS) entry which is preliminary data.</text>
</comment>
<dbReference type="Proteomes" id="UP000198211">
    <property type="component" value="Unassembled WGS sequence"/>
</dbReference>
<name>A0A225V8A3_9STRA</name>
<evidence type="ECO:0000313" key="1">
    <source>
        <dbReference type="EMBL" id="OWZ01344.1"/>
    </source>
</evidence>